<dbReference type="InterPro" id="IPR044550">
    <property type="entry name" value="WzxE"/>
</dbReference>
<keyword evidence="3 6" id="KW-0812">Transmembrane</keyword>
<dbReference type="GO" id="GO:0005886">
    <property type="term" value="C:plasma membrane"/>
    <property type="evidence" value="ECO:0007669"/>
    <property type="project" value="UniProtKB-SubCell"/>
</dbReference>
<dbReference type="PANTHER" id="PTHR30250:SF11">
    <property type="entry name" value="O-ANTIGEN TRANSPORTER-RELATED"/>
    <property type="match status" value="1"/>
</dbReference>
<evidence type="ECO:0000256" key="3">
    <source>
        <dbReference type="ARBA" id="ARBA00022692"/>
    </source>
</evidence>
<dbReference type="CDD" id="cd13125">
    <property type="entry name" value="MATE_like_10"/>
    <property type="match status" value="1"/>
</dbReference>
<dbReference type="Proteomes" id="UP000005090">
    <property type="component" value="Chromosome"/>
</dbReference>
<feature type="transmembrane region" description="Helical" evidence="6">
    <location>
        <begin position="127"/>
        <end position="148"/>
    </location>
</feature>
<feature type="transmembrane region" description="Helical" evidence="6">
    <location>
        <begin position="400"/>
        <end position="418"/>
    </location>
</feature>
<dbReference type="InterPro" id="IPR050833">
    <property type="entry name" value="Poly_Biosynth_Transport"/>
</dbReference>
<feature type="transmembrane region" description="Helical" evidence="6">
    <location>
        <begin position="185"/>
        <end position="203"/>
    </location>
</feature>
<dbReference type="eggNOG" id="COG2244">
    <property type="taxonomic scope" value="Bacteria"/>
</dbReference>
<keyword evidence="5 6" id="KW-0472">Membrane</keyword>
<evidence type="ECO:0000256" key="6">
    <source>
        <dbReference type="SAM" id="Phobius"/>
    </source>
</evidence>
<evidence type="ECO:0000256" key="5">
    <source>
        <dbReference type="ARBA" id="ARBA00023136"/>
    </source>
</evidence>
<keyword evidence="8" id="KW-1185">Reference proteome</keyword>
<feature type="transmembrane region" description="Helical" evidence="6">
    <location>
        <begin position="342"/>
        <end position="364"/>
    </location>
</feature>
<sequence length="584" mass="62841">MAEKHTYGQILKSSALIGGSSLVNVAIGVVRTKVMAILLGPSGVGMMGLYGAILELTVNIAGMGINSSGVRQIAEAAGSGEAERVARTAVVLRRISIFLGLIGAAFLLGFSRFVSTLTFGSDQYAPAVALLSIALFFNLVSAGQGALLQGMRRISDMARMGIWGTLGGALISIGVVYLFREEGLVLSLVLPAAMSLAISWWYSRKIHLHMPRISAVQIGHEAAAMLRLGFAFMACGLLMSGAAYAVRLIVVRKVGFDAAGLYQSAWALGGLYIGFILQAMGADFYPRLTAIAKDNTECNRVVNEQAHVSLLLAGPGVIGTLTFAPLVIAIFYTPKFEGAVEILRWLCLGMTLRVISWPMGYIIVVKGVQNLLIFSEVAWTAVYLGLAWIGVNAFGLKGAGIAFFGSYVFHVLMIYVMVRKLSGFRWSTENLQTSFLFLALITAVFCGYYALPAWLAMGVGTLAVLLSGLYSLQVLLDLVSPDRLPGPIFRLLKGFKLIDAGSYGYEDVEASCVKITVAGAALVNKPLTGLKRLIFAIMICTAFSLWAHWYKEVYGWSGEWKSLGLEVETLLPALPDRLKHWTGG</sequence>
<feature type="transmembrane region" description="Helical" evidence="6">
    <location>
        <begin position="306"/>
        <end position="330"/>
    </location>
</feature>
<dbReference type="GO" id="GO:0009246">
    <property type="term" value="P:enterobacterial common antigen biosynthetic process"/>
    <property type="evidence" value="ECO:0007669"/>
    <property type="project" value="InterPro"/>
</dbReference>
<feature type="transmembrane region" description="Helical" evidence="6">
    <location>
        <begin position="430"/>
        <end position="451"/>
    </location>
</feature>
<evidence type="ECO:0000256" key="4">
    <source>
        <dbReference type="ARBA" id="ARBA00022989"/>
    </source>
</evidence>
<dbReference type="EMBL" id="CM001475">
    <property type="protein sequence ID" value="EIC28200.1"/>
    <property type="molecule type" value="Genomic_DNA"/>
</dbReference>
<feature type="transmembrane region" description="Helical" evidence="6">
    <location>
        <begin position="371"/>
        <end position="394"/>
    </location>
</feature>
<evidence type="ECO:0000256" key="1">
    <source>
        <dbReference type="ARBA" id="ARBA00004651"/>
    </source>
</evidence>
<dbReference type="STRING" id="686340.Metal_0342"/>
<dbReference type="AlphaFoldDB" id="H8GM04"/>
<reference evidence="7 8" key="1">
    <citation type="journal article" date="2013" name="Genome Announc.">
        <title>Genome Sequence of the Obligate Gammaproteobacterial Methanotroph Methylomicrobium album Strain BG8.</title>
        <authorList>
            <person name="Kits K.D."/>
            <person name="Kalyuzhnaya M.G."/>
            <person name="Klotz M.G."/>
            <person name="Jetten M.S."/>
            <person name="Op den Camp H.J."/>
            <person name="Vuilleumier S."/>
            <person name="Bringel F."/>
            <person name="Dispirito A.A."/>
            <person name="Murrell J.C."/>
            <person name="Bruce D."/>
            <person name="Cheng J.F."/>
            <person name="Copeland A."/>
            <person name="Goodwin L."/>
            <person name="Hauser L."/>
            <person name="Lajus A."/>
            <person name="Land M.L."/>
            <person name="Lapidus A."/>
            <person name="Lucas S."/>
            <person name="Medigue C."/>
            <person name="Pitluck S."/>
            <person name="Woyke T."/>
            <person name="Zeytun A."/>
            <person name="Stein L.Y."/>
        </authorList>
    </citation>
    <scope>NUCLEOTIDE SEQUENCE [LARGE SCALE GENOMIC DNA]</scope>
    <source>
        <strain evidence="7 8">BG8</strain>
    </source>
</reference>
<proteinExistence type="predicted"/>
<dbReference type="PANTHER" id="PTHR30250">
    <property type="entry name" value="PST FAMILY PREDICTED COLANIC ACID TRANSPORTER"/>
    <property type="match status" value="1"/>
</dbReference>
<feature type="transmembrane region" description="Helical" evidence="6">
    <location>
        <begin position="265"/>
        <end position="285"/>
    </location>
</feature>
<evidence type="ECO:0000256" key="2">
    <source>
        <dbReference type="ARBA" id="ARBA00022475"/>
    </source>
</evidence>
<dbReference type="Pfam" id="PF13440">
    <property type="entry name" value="Polysacc_synt_3"/>
    <property type="match status" value="1"/>
</dbReference>
<feature type="transmembrane region" description="Helical" evidence="6">
    <location>
        <begin position="160"/>
        <end position="179"/>
    </location>
</feature>
<accession>H8GM04</accession>
<dbReference type="HOGENOM" id="CLU_042154_2_0_6"/>
<gene>
    <name evidence="7" type="ORF">Metal_0342</name>
</gene>
<protein>
    <submittedName>
        <fullName evidence="7">Membrane protein involved in the export of O-antigen and teichoic acid</fullName>
    </submittedName>
</protein>
<dbReference type="RefSeq" id="WP_005368998.1">
    <property type="nucleotide sequence ID" value="NZ_CM001475.1"/>
</dbReference>
<feature type="transmembrane region" description="Helical" evidence="6">
    <location>
        <begin position="95"/>
        <end position="115"/>
    </location>
</feature>
<comment type="subcellular location">
    <subcellularLocation>
        <location evidence="1">Cell membrane</location>
        <topology evidence="1">Multi-pass membrane protein</topology>
    </subcellularLocation>
</comment>
<name>H8GM04_METAL</name>
<feature type="transmembrane region" description="Helical" evidence="6">
    <location>
        <begin position="224"/>
        <end position="245"/>
    </location>
</feature>
<feature type="transmembrane region" description="Helical" evidence="6">
    <location>
        <begin position="533"/>
        <end position="550"/>
    </location>
</feature>
<keyword evidence="4 6" id="KW-1133">Transmembrane helix</keyword>
<evidence type="ECO:0000313" key="7">
    <source>
        <dbReference type="EMBL" id="EIC28200.1"/>
    </source>
</evidence>
<evidence type="ECO:0000313" key="8">
    <source>
        <dbReference type="Proteomes" id="UP000005090"/>
    </source>
</evidence>
<organism evidence="7 8">
    <name type="scientific">Methylomicrobium album BG8</name>
    <dbReference type="NCBI Taxonomy" id="686340"/>
    <lineage>
        <taxon>Bacteria</taxon>
        <taxon>Pseudomonadati</taxon>
        <taxon>Pseudomonadota</taxon>
        <taxon>Gammaproteobacteria</taxon>
        <taxon>Methylococcales</taxon>
        <taxon>Methylococcaceae</taxon>
        <taxon>Methylomicrobium</taxon>
    </lineage>
</organism>
<keyword evidence="2" id="KW-1003">Cell membrane</keyword>